<dbReference type="Pfam" id="PF06110">
    <property type="entry name" value="TXD17-like_Trx"/>
    <property type="match status" value="1"/>
</dbReference>
<proteinExistence type="inferred from homology"/>
<evidence type="ECO:0000256" key="7">
    <source>
        <dbReference type="ARBA" id="ARBA00023002"/>
    </source>
</evidence>
<comment type="function">
    <text evidence="11">Catalyzes 2 different reactions between oxygen and the acireductone 1,2-dihydroxy-3-keto-5-methylthiopentene (DHK-MTPene) depending upon the metal bound in the active site. Fe-containing acireductone dioxygenase (Fe-ARD) produces formate and 2-keto-4-methylthiobutyrate (KMTB), the alpha-ketoacid precursor of methionine in the methionine recycle pathway. Ni-containing acireductone dioxygenase (Ni-ARD) produces methylthiopropionate, carbon monoxide and formate, and does not lie on the methionine recycle pathway.</text>
</comment>
<evidence type="ECO:0000256" key="4">
    <source>
        <dbReference type="ARBA" id="ARBA00022605"/>
    </source>
</evidence>
<comment type="similarity">
    <text evidence="11">Belongs to the acireductone dioxygenase (ARD) family.</text>
</comment>
<dbReference type="GO" id="GO:0005737">
    <property type="term" value="C:cytoplasm"/>
    <property type="evidence" value="ECO:0007669"/>
    <property type="project" value="UniProtKB-SubCell"/>
</dbReference>
<dbReference type="GO" id="GO:0005506">
    <property type="term" value="F:iron ion binding"/>
    <property type="evidence" value="ECO:0007669"/>
    <property type="project" value="UniProtKB-UniRule"/>
</dbReference>
<dbReference type="Gene3D" id="2.60.120.10">
    <property type="entry name" value="Jelly Rolls"/>
    <property type="match status" value="1"/>
</dbReference>
<feature type="binding site" evidence="11">
    <location>
        <position position="95"/>
    </location>
    <ligand>
        <name>Ni(2+)</name>
        <dbReference type="ChEBI" id="CHEBI:49786"/>
        <note>for nickel-dependent acireductone dioxygenase activity</note>
    </ligand>
</feature>
<organism evidence="14 15">
    <name type="scientific">Bodo saltans</name>
    <name type="common">Flagellated protozoan</name>
    <dbReference type="NCBI Taxonomy" id="75058"/>
    <lineage>
        <taxon>Eukaryota</taxon>
        <taxon>Discoba</taxon>
        <taxon>Euglenozoa</taxon>
        <taxon>Kinetoplastea</taxon>
        <taxon>Metakinetoplastina</taxon>
        <taxon>Eubodonida</taxon>
        <taxon>Bodonidae</taxon>
        <taxon>Bodo</taxon>
    </lineage>
</organism>
<feature type="binding site" evidence="11">
    <location>
        <position position="93"/>
    </location>
    <ligand>
        <name>Fe(2+)</name>
        <dbReference type="ChEBI" id="CHEBI:29033"/>
        <note>for iron-dependent acireductone dioxygenase activity</note>
    </ligand>
</feature>
<dbReference type="PANTHER" id="PTHR23418:SF0">
    <property type="entry name" value="ACIREDUCTONE DIOXYGENASE"/>
    <property type="match status" value="1"/>
</dbReference>
<keyword evidence="7 11" id="KW-0560">Oxidoreductase</keyword>
<evidence type="ECO:0000256" key="12">
    <source>
        <dbReference type="SAM" id="MobiDB-lite"/>
    </source>
</evidence>
<dbReference type="FunFam" id="2.60.120.10:FF:000099">
    <property type="entry name" value="1,2-dihydroxy-3-keto-5-methylthiopentene dioxygenase"/>
    <property type="match status" value="1"/>
</dbReference>
<dbReference type="GO" id="GO:0016151">
    <property type="term" value="F:nickel cation binding"/>
    <property type="evidence" value="ECO:0007669"/>
    <property type="project" value="UniProtKB-UniRule"/>
</dbReference>
<evidence type="ECO:0000256" key="9">
    <source>
        <dbReference type="ARBA" id="ARBA00023167"/>
    </source>
</evidence>
<feature type="binding site" evidence="11">
    <location>
        <position position="99"/>
    </location>
    <ligand>
        <name>Fe(2+)</name>
        <dbReference type="ChEBI" id="CHEBI:29033"/>
        <note>for iron-dependent acireductone dioxygenase activity</note>
    </ligand>
</feature>
<comment type="cofactor">
    <cofactor evidence="11">
        <name>Fe(2+)</name>
        <dbReference type="ChEBI" id="CHEBI:29033"/>
    </cofactor>
    <cofactor evidence="11">
        <name>Ni(2+)</name>
        <dbReference type="ChEBI" id="CHEBI:49786"/>
    </cofactor>
    <text evidence="11">Binds either 1 Fe or Ni cation per monomer. Iron-binding promotes an acireductone dioxygenase reaction producing 2-keto-4-methylthiobutyrate, while nickel-binding promotes an acireductone dioxygenase reaction producing 3-(methylsulfanyl)propanoate.</text>
</comment>
<dbReference type="GO" id="GO:0010308">
    <property type="term" value="F:acireductone dioxygenase (Ni2+-requiring) activity"/>
    <property type="evidence" value="ECO:0007669"/>
    <property type="project" value="UniProtKB-UniRule"/>
</dbReference>
<keyword evidence="10 11" id="KW-0539">Nucleus</keyword>
<evidence type="ECO:0000313" key="15">
    <source>
        <dbReference type="Proteomes" id="UP000051952"/>
    </source>
</evidence>
<keyword evidence="15" id="KW-1185">Reference proteome</keyword>
<comment type="catalytic activity">
    <reaction evidence="11">
        <text>1,2-dihydroxy-5-(methylsulfanyl)pent-1-en-3-one + O2 = 3-(methylsulfanyl)propanoate + CO + formate + 2 H(+)</text>
        <dbReference type="Rhea" id="RHEA:14161"/>
        <dbReference type="ChEBI" id="CHEBI:15378"/>
        <dbReference type="ChEBI" id="CHEBI:15379"/>
        <dbReference type="ChEBI" id="CHEBI:15740"/>
        <dbReference type="ChEBI" id="CHEBI:17245"/>
        <dbReference type="ChEBI" id="CHEBI:49016"/>
        <dbReference type="ChEBI" id="CHEBI:49252"/>
        <dbReference type="EC" id="1.13.11.53"/>
    </reaction>
</comment>
<dbReference type="InterPro" id="IPR011051">
    <property type="entry name" value="RmlC_Cupin_sf"/>
</dbReference>
<dbReference type="SUPFAM" id="SSF51182">
    <property type="entry name" value="RmlC-like cupins"/>
    <property type="match status" value="1"/>
</dbReference>
<evidence type="ECO:0000256" key="8">
    <source>
        <dbReference type="ARBA" id="ARBA00023004"/>
    </source>
</evidence>
<dbReference type="InterPro" id="IPR027496">
    <property type="entry name" value="ARD_euk"/>
</dbReference>
<dbReference type="GO" id="GO:0019509">
    <property type="term" value="P:L-methionine salvage from methylthioadenosine"/>
    <property type="evidence" value="ECO:0007669"/>
    <property type="project" value="UniProtKB-UniRule"/>
</dbReference>
<dbReference type="InterPro" id="IPR010357">
    <property type="entry name" value="TXNDC17_dom"/>
</dbReference>
<dbReference type="EMBL" id="CYKH01001766">
    <property type="protein sequence ID" value="CUG89762.1"/>
    <property type="molecule type" value="Genomic_DNA"/>
</dbReference>
<gene>
    <name evidence="14" type="ORF">BSAL_23280</name>
</gene>
<comment type="subcellular location">
    <subcellularLocation>
        <location evidence="11">Cytoplasm</location>
    </subcellularLocation>
    <subcellularLocation>
        <location evidence="11">Nucleus</location>
    </subcellularLocation>
</comment>
<dbReference type="Proteomes" id="UP000051952">
    <property type="component" value="Unassembled WGS sequence"/>
</dbReference>
<dbReference type="Gene3D" id="3.40.30.10">
    <property type="entry name" value="Glutaredoxin"/>
    <property type="match status" value="1"/>
</dbReference>
<dbReference type="OrthoDB" id="1867259at2759"/>
<keyword evidence="8 11" id="KW-0408">Iron</keyword>
<dbReference type="GO" id="GO:0005634">
    <property type="term" value="C:nucleus"/>
    <property type="evidence" value="ECO:0007669"/>
    <property type="project" value="UniProtKB-SubCell"/>
</dbReference>
<comment type="catalytic activity">
    <reaction evidence="1 11">
        <text>1,2-dihydroxy-5-(methylsulfanyl)pent-1-en-3-one + O2 = 4-methylsulfanyl-2-oxobutanoate + formate + 2 H(+)</text>
        <dbReference type="Rhea" id="RHEA:24504"/>
        <dbReference type="ChEBI" id="CHEBI:15378"/>
        <dbReference type="ChEBI" id="CHEBI:15379"/>
        <dbReference type="ChEBI" id="CHEBI:15740"/>
        <dbReference type="ChEBI" id="CHEBI:16723"/>
        <dbReference type="ChEBI" id="CHEBI:49252"/>
        <dbReference type="EC" id="1.13.11.54"/>
    </reaction>
</comment>
<dbReference type="HAMAP" id="MF_03154">
    <property type="entry name" value="Salvage_MtnD_euk"/>
    <property type="match status" value="1"/>
</dbReference>
<evidence type="ECO:0000256" key="10">
    <source>
        <dbReference type="ARBA" id="ARBA00023242"/>
    </source>
</evidence>
<feature type="binding site" evidence="11">
    <location>
        <position position="138"/>
    </location>
    <ligand>
        <name>Fe(2+)</name>
        <dbReference type="ChEBI" id="CHEBI:29033"/>
        <note>for iron-dependent acireductone dioxygenase activity</note>
    </ligand>
</feature>
<dbReference type="InterPro" id="IPR004313">
    <property type="entry name" value="ARD"/>
</dbReference>
<evidence type="ECO:0000256" key="11">
    <source>
        <dbReference type="HAMAP-Rule" id="MF_03154"/>
    </source>
</evidence>
<evidence type="ECO:0000313" key="14">
    <source>
        <dbReference type="EMBL" id="CUG89762.1"/>
    </source>
</evidence>
<feature type="region of interest" description="Disordered" evidence="12">
    <location>
        <begin position="1"/>
        <end position="21"/>
    </location>
</feature>
<dbReference type="EC" id="1.13.11.54" evidence="11"/>
<feature type="binding site" evidence="11">
    <location>
        <position position="99"/>
    </location>
    <ligand>
        <name>Ni(2+)</name>
        <dbReference type="ChEBI" id="CHEBI:49786"/>
        <note>for nickel-dependent acireductone dioxygenase activity</note>
    </ligand>
</feature>
<evidence type="ECO:0000256" key="2">
    <source>
        <dbReference type="ARBA" id="ARBA00022490"/>
    </source>
</evidence>
<dbReference type="UniPathway" id="UPA00904">
    <property type="reaction ID" value="UER00878"/>
</dbReference>
<dbReference type="SUPFAM" id="SSF52833">
    <property type="entry name" value="Thioredoxin-like"/>
    <property type="match status" value="1"/>
</dbReference>
<dbReference type="InterPro" id="IPR036249">
    <property type="entry name" value="Thioredoxin-like_sf"/>
</dbReference>
<name>A0A0S4JKP7_BODSA</name>
<dbReference type="Pfam" id="PF03079">
    <property type="entry name" value="ARD"/>
    <property type="match status" value="1"/>
</dbReference>
<dbReference type="CDD" id="cd02232">
    <property type="entry name" value="cupin_ARD"/>
    <property type="match status" value="1"/>
</dbReference>
<comment type="pathway">
    <text evidence="11">Amino-acid biosynthesis; L-methionine biosynthesis via salvage pathway; L-methionine from S-methyl-5-thio-alpha-D-ribose 1-phosphate: step 5/6.</text>
</comment>
<dbReference type="InterPro" id="IPR014710">
    <property type="entry name" value="RmlC-like_jellyroll"/>
</dbReference>
<dbReference type="AlphaFoldDB" id="A0A0S4JKP7"/>
<accession>A0A0S4JKP7</accession>
<reference evidence="15" key="1">
    <citation type="submission" date="2015-09" db="EMBL/GenBank/DDBJ databases">
        <authorList>
            <consortium name="Pathogen Informatics"/>
        </authorList>
    </citation>
    <scope>NUCLEOTIDE SEQUENCE [LARGE SCALE GENOMIC DNA]</scope>
    <source>
        <strain evidence="15">Lake Konstanz</strain>
    </source>
</reference>
<evidence type="ECO:0000259" key="13">
    <source>
        <dbReference type="Pfam" id="PF06110"/>
    </source>
</evidence>
<feature type="binding site" evidence="11">
    <location>
        <position position="138"/>
    </location>
    <ligand>
        <name>Ni(2+)</name>
        <dbReference type="ChEBI" id="CHEBI:49786"/>
        <note>for nickel-dependent acireductone dioxygenase activity</note>
    </ligand>
</feature>
<protein>
    <recommendedName>
        <fullName evidence="11">Acireductone dioxygenase</fullName>
    </recommendedName>
    <alternativeName>
        <fullName evidence="11">Acireductone dioxygenase (Fe(2+)-requiring)</fullName>
        <shortName evidence="11">ARD'</shortName>
        <shortName evidence="11">Fe-ARD</shortName>
        <ecNumber evidence="11">1.13.11.54</ecNumber>
    </alternativeName>
    <alternativeName>
        <fullName evidence="11">Acireductone dioxygenase (Ni(2+)-requiring)</fullName>
        <shortName evidence="11">ARD</shortName>
        <shortName evidence="11">Ni-ARD</shortName>
        <ecNumber evidence="11">1.13.11.53</ecNumber>
    </alternativeName>
</protein>
<feature type="binding site" evidence="11">
    <location>
        <position position="93"/>
    </location>
    <ligand>
        <name>Ni(2+)</name>
        <dbReference type="ChEBI" id="CHEBI:49786"/>
        <note>for nickel-dependent acireductone dioxygenase activity</note>
    </ligand>
</feature>
<dbReference type="VEuPathDB" id="TriTrypDB:BSAL_23280"/>
<keyword evidence="3 11" id="KW-0533">Nickel</keyword>
<feature type="domain" description="Thioredoxin" evidence="13">
    <location>
        <begin position="224"/>
        <end position="306"/>
    </location>
</feature>
<keyword evidence="4 11" id="KW-0028">Amino-acid biosynthesis</keyword>
<dbReference type="OMA" id="RDINDKW"/>
<keyword evidence="6 11" id="KW-0223">Dioxygenase</keyword>
<keyword evidence="5 11" id="KW-0479">Metal-binding</keyword>
<evidence type="ECO:0000256" key="3">
    <source>
        <dbReference type="ARBA" id="ARBA00022596"/>
    </source>
</evidence>
<evidence type="ECO:0000256" key="6">
    <source>
        <dbReference type="ARBA" id="ARBA00022964"/>
    </source>
</evidence>
<keyword evidence="9 11" id="KW-0486">Methionine biosynthesis</keyword>
<evidence type="ECO:0000256" key="5">
    <source>
        <dbReference type="ARBA" id="ARBA00022723"/>
    </source>
</evidence>
<sequence>MTEAWLMSDDIADQREENRRTPNVPVTLEELSEIGIFTRKLNPETMLVSQHGEPSEVDKIMATMGYKNRDEVCCAPGKLPDYENKIKMFFKEHIHEDEEIRLIADGTGYFDFRNAGDEWIRVKVTPGDFIVVPAGMYHRFTMDVKDYTHAIRLFSDVPRWIAIDRPCEDNTFRQEYVKQFITEPPTKKTILGDVSEDNILISLPQTFDAVVRPIINGRLRIAEKDLLVLYFTGTPNPKTGASWCPDCVVADPQVAEAVAAARKKRNVTFVECTVERGSYLKNPLYPYRVHPFIMLPSIPTVLVLEAVEEDAAVGVKEISKREDGSAEWVDKL</sequence>
<feature type="binding site" evidence="11">
    <location>
        <position position="95"/>
    </location>
    <ligand>
        <name>Fe(2+)</name>
        <dbReference type="ChEBI" id="CHEBI:29033"/>
        <note>for iron-dependent acireductone dioxygenase activity</note>
    </ligand>
</feature>
<dbReference type="PANTHER" id="PTHR23418">
    <property type="entry name" value="ACIREDUCTONE DIOXYGENASE"/>
    <property type="match status" value="1"/>
</dbReference>
<dbReference type="GO" id="GO:0010309">
    <property type="term" value="F:acireductone dioxygenase [iron(II)-requiring] activity"/>
    <property type="evidence" value="ECO:0007669"/>
    <property type="project" value="UniProtKB-UniRule"/>
</dbReference>
<keyword evidence="2 11" id="KW-0963">Cytoplasm</keyword>
<dbReference type="EC" id="1.13.11.53" evidence="11"/>
<evidence type="ECO:0000256" key="1">
    <source>
        <dbReference type="ARBA" id="ARBA00000428"/>
    </source>
</evidence>